<gene>
    <name evidence="1" type="ORF">SDC9_105553</name>
</gene>
<reference evidence="1" key="1">
    <citation type="submission" date="2019-08" db="EMBL/GenBank/DDBJ databases">
        <authorList>
            <person name="Kucharzyk K."/>
            <person name="Murdoch R.W."/>
            <person name="Higgins S."/>
            <person name="Loffler F."/>
        </authorList>
    </citation>
    <scope>NUCLEOTIDE SEQUENCE</scope>
</reference>
<dbReference type="AlphaFoldDB" id="A0A645AZV2"/>
<protein>
    <submittedName>
        <fullName evidence="1">Uncharacterized protein</fullName>
    </submittedName>
</protein>
<accession>A0A645AZV2</accession>
<proteinExistence type="predicted"/>
<organism evidence="1">
    <name type="scientific">bioreactor metagenome</name>
    <dbReference type="NCBI Taxonomy" id="1076179"/>
    <lineage>
        <taxon>unclassified sequences</taxon>
        <taxon>metagenomes</taxon>
        <taxon>ecological metagenomes</taxon>
    </lineage>
</organism>
<dbReference type="EMBL" id="VSSQ01016918">
    <property type="protein sequence ID" value="MPM58720.1"/>
    <property type="molecule type" value="Genomic_DNA"/>
</dbReference>
<comment type="caution">
    <text evidence="1">The sequence shown here is derived from an EMBL/GenBank/DDBJ whole genome shotgun (WGS) entry which is preliminary data.</text>
</comment>
<sequence>MRYSGGNPESTHSFREKDYFFFQAGNFCSSRKRDSMIFVSNTGSSPGRRRYAGFWNGLWTTGRSRKRKTGPLSVFAFGGMQGGEGPLPKGSVGASQRTLEPCRGKQRKANHGKRSVDSREHTSCAAKKVIGTQGVLPARLFISPCGSEKSRGKFRDNGNACGVVSKVGNERSLFFGKRGWKRPLV</sequence>
<evidence type="ECO:0000313" key="1">
    <source>
        <dbReference type="EMBL" id="MPM58720.1"/>
    </source>
</evidence>
<name>A0A645AZV2_9ZZZZ</name>